<comment type="caution">
    <text evidence="2">The sequence shown here is derived from an EMBL/GenBank/DDBJ whole genome shotgun (WGS) entry which is preliminary data.</text>
</comment>
<evidence type="ECO:0000313" key="3">
    <source>
        <dbReference type="Proteomes" id="UP001431693"/>
    </source>
</evidence>
<feature type="transmembrane region" description="Helical" evidence="1">
    <location>
        <begin position="167"/>
        <end position="189"/>
    </location>
</feature>
<organism evidence="2 3">
    <name type="scientific">Kribbibacterium absianum</name>
    <dbReference type="NCBI Taxonomy" id="3044210"/>
    <lineage>
        <taxon>Bacteria</taxon>
        <taxon>Bacillati</taxon>
        <taxon>Actinomycetota</taxon>
        <taxon>Coriobacteriia</taxon>
        <taxon>Coriobacteriales</taxon>
        <taxon>Kribbibacteriaceae</taxon>
        <taxon>Kribbibacterium</taxon>
    </lineage>
</organism>
<feature type="transmembrane region" description="Helical" evidence="1">
    <location>
        <begin position="91"/>
        <end position="113"/>
    </location>
</feature>
<keyword evidence="1" id="KW-0812">Transmembrane</keyword>
<reference evidence="2" key="1">
    <citation type="submission" date="2023-05" db="EMBL/GenBank/DDBJ databases">
        <title>[olsenella] sp. nov., isolated from a pig farm feces dump.</title>
        <authorList>
            <person name="Chang Y.-H."/>
        </authorList>
    </citation>
    <scope>NUCLEOTIDE SEQUENCE</scope>
    <source>
        <strain evidence="2">YH-ols2217</strain>
    </source>
</reference>
<dbReference type="PANTHER" id="PTHR40078">
    <property type="entry name" value="INTEGRAL MEMBRANE PROTEIN-RELATED"/>
    <property type="match status" value="1"/>
</dbReference>
<name>A0ABT6ZKW2_9ACTN</name>
<sequence>MAEKSRTLALRVLTMVAGVALVACAIALCRHAGIGTTAINGPAAVTAEAARRAGVGWLTLGVTTFFLNLALFLGQVLLLRRDFQPLQTLQLAVLLVLSTCVDLWASLFDSIVFDSYPPRLAACFLGAVVMGLGVHLELRAGLLMTPGDAFVRALAQVTGHPYSRDKVIVDISLACLGTVLSFSLLGGLYHVREGTLVSALLVGPSIAVWGTVLDGSMDWILGRRDTSDEPAR</sequence>
<dbReference type="EMBL" id="JASJEX010000003">
    <property type="protein sequence ID" value="MDJ1129692.1"/>
    <property type="molecule type" value="Genomic_DNA"/>
</dbReference>
<keyword evidence="1" id="KW-1133">Transmembrane helix</keyword>
<dbReference type="Proteomes" id="UP001431693">
    <property type="component" value="Unassembled WGS sequence"/>
</dbReference>
<dbReference type="InterPro" id="IPR038750">
    <property type="entry name" value="YczE/YyaS-like"/>
</dbReference>
<dbReference type="Pfam" id="PF19700">
    <property type="entry name" value="DUF6198"/>
    <property type="match status" value="1"/>
</dbReference>
<dbReference type="PROSITE" id="PS51257">
    <property type="entry name" value="PROKAR_LIPOPROTEIN"/>
    <property type="match status" value="1"/>
</dbReference>
<feature type="transmembrane region" description="Helical" evidence="1">
    <location>
        <begin position="195"/>
        <end position="213"/>
    </location>
</feature>
<gene>
    <name evidence="2" type="ORF">QJ043_06320</name>
</gene>
<evidence type="ECO:0000256" key="1">
    <source>
        <dbReference type="SAM" id="Phobius"/>
    </source>
</evidence>
<dbReference type="PANTHER" id="PTHR40078:SF1">
    <property type="entry name" value="INTEGRAL MEMBRANE PROTEIN"/>
    <property type="match status" value="1"/>
</dbReference>
<keyword evidence="1" id="KW-0472">Membrane</keyword>
<evidence type="ECO:0000313" key="2">
    <source>
        <dbReference type="EMBL" id="MDJ1129692.1"/>
    </source>
</evidence>
<feature type="transmembrane region" description="Helical" evidence="1">
    <location>
        <begin position="57"/>
        <end position="79"/>
    </location>
</feature>
<keyword evidence="3" id="KW-1185">Reference proteome</keyword>
<protein>
    <submittedName>
        <fullName evidence="2">DUF6198 family protein</fullName>
    </submittedName>
</protein>
<dbReference type="RefSeq" id="WP_283712814.1">
    <property type="nucleotide sequence ID" value="NZ_JASJEW010000002.1"/>
</dbReference>
<proteinExistence type="predicted"/>
<accession>A0ABT6ZKW2</accession>